<gene>
    <name evidence="2" type="ORF">AKL17_1200</name>
</gene>
<dbReference type="Pfam" id="PF10658">
    <property type="entry name" value="DUF2484"/>
    <property type="match status" value="1"/>
</dbReference>
<keyword evidence="3" id="KW-1185">Reference proteome</keyword>
<organism evidence="2 3">
    <name type="scientific">Frigidibacter mobilis</name>
    <dbReference type="NCBI Taxonomy" id="1335048"/>
    <lineage>
        <taxon>Bacteria</taxon>
        <taxon>Pseudomonadati</taxon>
        <taxon>Pseudomonadota</taxon>
        <taxon>Alphaproteobacteria</taxon>
        <taxon>Rhodobacterales</taxon>
        <taxon>Paracoccaceae</taxon>
        <taxon>Frigidibacter</taxon>
    </lineage>
</organism>
<feature type="transmembrane region" description="Helical" evidence="1">
    <location>
        <begin position="33"/>
        <end position="66"/>
    </location>
</feature>
<name>A0A159Z0L4_9RHOB</name>
<sequence length="94" mass="9876">MAGAICLALVLVWTAAANVPLLVEDRQRRAAGYTLVLLGVPILGYVTWQAGPVWGLSLLALGGLLLRWPPLMLGRALLHPGRGRGNKGLSGPAE</sequence>
<dbReference type="OrthoDB" id="7862849at2"/>
<evidence type="ECO:0000256" key="1">
    <source>
        <dbReference type="SAM" id="Phobius"/>
    </source>
</evidence>
<keyword evidence="1" id="KW-1133">Transmembrane helix</keyword>
<dbReference type="InterPro" id="IPR018919">
    <property type="entry name" value="DUF2484"/>
</dbReference>
<dbReference type="EMBL" id="CP012661">
    <property type="protein sequence ID" value="AMY68456.1"/>
    <property type="molecule type" value="Genomic_DNA"/>
</dbReference>
<dbReference type="AlphaFoldDB" id="A0A159Z0L4"/>
<reference evidence="2 3" key="1">
    <citation type="submission" date="2015-09" db="EMBL/GenBank/DDBJ databases">
        <title>Complete genome sequence of Defluviimonas alba cai42t isolated from an oilfield in Xinjiang.</title>
        <authorList>
            <person name="Geng S."/>
            <person name="Pan X."/>
            <person name="Wu X."/>
        </authorList>
    </citation>
    <scope>NUCLEOTIDE SEQUENCE [LARGE SCALE GENOMIC DNA]</scope>
    <source>
        <strain evidence="3">cai42</strain>
    </source>
</reference>
<dbReference type="Proteomes" id="UP000076128">
    <property type="component" value="Chromosome"/>
</dbReference>
<proteinExistence type="predicted"/>
<keyword evidence="1" id="KW-0812">Transmembrane</keyword>
<accession>A0A159Z0L4</accession>
<keyword evidence="1" id="KW-0472">Membrane</keyword>
<dbReference type="KEGG" id="daa:AKL17_1200"/>
<dbReference type="RefSeq" id="WP_084739480.1">
    <property type="nucleotide sequence ID" value="NZ_CP012661.1"/>
</dbReference>
<evidence type="ECO:0000313" key="2">
    <source>
        <dbReference type="EMBL" id="AMY68456.1"/>
    </source>
</evidence>
<protein>
    <recommendedName>
        <fullName evidence="4">DUF2484 family protein</fullName>
    </recommendedName>
</protein>
<dbReference type="STRING" id="1335048.AKL17_1200"/>
<evidence type="ECO:0008006" key="4">
    <source>
        <dbReference type="Google" id="ProtNLM"/>
    </source>
</evidence>
<evidence type="ECO:0000313" key="3">
    <source>
        <dbReference type="Proteomes" id="UP000076128"/>
    </source>
</evidence>